<dbReference type="Gene3D" id="2.40.110.10">
    <property type="entry name" value="Butyryl-CoA Dehydrogenase, subunit A, domain 2"/>
    <property type="match status" value="1"/>
</dbReference>
<dbReference type="GO" id="GO:0050660">
    <property type="term" value="F:flavin adenine dinucleotide binding"/>
    <property type="evidence" value="ECO:0007669"/>
    <property type="project" value="InterPro"/>
</dbReference>
<dbReference type="Proteomes" id="UP000638648">
    <property type="component" value="Unassembled WGS sequence"/>
</dbReference>
<accession>A0A927N067</accession>
<sequence>MTAEASATSPEPSPLLRAAQELAADLLEPHAAEVDATTVPRTHLDALAKVGLMGLAAPVEDGGSAAPPRLQRRIQEVLSGADAATWFVSAQHHGPVRMVAESSAPVRSDLLPRLARGELVAGTAFAHLRRWPDRPVQAVRTRGGWHFSGLAPWFTGWERNDVFSLGGATPGGEVVFAIVDARPQPGLTASEPMSLAAMTATRTVRLTFDQLFVPDSHIVAVQPVEEWLHNDRRNTVMPSPATFGVTEAAIRRLREIGQRSELVPGLAAAKRLEERLAGLRAHADRLFDDVPPDERHDERLAVRADVARLMVDATTALVVAGGGRSMAMADPAQRHAREAAFLLVQAQTRPARETLLGQWAQ</sequence>
<dbReference type="AlphaFoldDB" id="A0A927N067"/>
<gene>
    <name evidence="2" type="ORF">HEB94_004751</name>
</gene>
<feature type="domain" description="Acyl-CoA dehydrogenase/oxidase N-terminal" evidence="1">
    <location>
        <begin position="15"/>
        <end position="118"/>
    </location>
</feature>
<dbReference type="PIRSF" id="PIRSF016578">
    <property type="entry name" value="HsaA"/>
    <property type="match status" value="1"/>
</dbReference>
<dbReference type="PANTHER" id="PTHR43884">
    <property type="entry name" value="ACYL-COA DEHYDROGENASE"/>
    <property type="match status" value="1"/>
</dbReference>
<dbReference type="SUPFAM" id="SSF56645">
    <property type="entry name" value="Acyl-CoA dehydrogenase NM domain-like"/>
    <property type="match status" value="1"/>
</dbReference>
<keyword evidence="3" id="KW-1185">Reference proteome</keyword>
<evidence type="ECO:0000313" key="3">
    <source>
        <dbReference type="Proteomes" id="UP000638648"/>
    </source>
</evidence>
<protein>
    <submittedName>
        <fullName evidence="2">Alkylation response protein AidB-like acyl-CoA dehydrogenase</fullName>
    </submittedName>
</protein>
<dbReference type="InterPro" id="IPR046373">
    <property type="entry name" value="Acyl-CoA_Oxase/DH_mid-dom_sf"/>
</dbReference>
<reference evidence="2" key="1">
    <citation type="submission" date="2020-10" db="EMBL/GenBank/DDBJ databases">
        <title>Sequencing the genomes of 1000 actinobacteria strains.</title>
        <authorList>
            <person name="Klenk H.-P."/>
        </authorList>
    </citation>
    <scope>NUCLEOTIDE SEQUENCE</scope>
    <source>
        <strain evidence="2">DSM 45354</strain>
    </source>
</reference>
<dbReference type="InterPro" id="IPR009100">
    <property type="entry name" value="AcylCoA_DH/oxidase_NM_dom_sf"/>
</dbReference>
<proteinExistence type="predicted"/>
<dbReference type="Pfam" id="PF02771">
    <property type="entry name" value="Acyl-CoA_dh_N"/>
    <property type="match status" value="1"/>
</dbReference>
<organism evidence="2 3">
    <name type="scientific">Actinopolymorpha pittospori</name>
    <dbReference type="NCBI Taxonomy" id="648752"/>
    <lineage>
        <taxon>Bacteria</taxon>
        <taxon>Bacillati</taxon>
        <taxon>Actinomycetota</taxon>
        <taxon>Actinomycetes</taxon>
        <taxon>Propionibacteriales</taxon>
        <taxon>Actinopolymorphaceae</taxon>
        <taxon>Actinopolymorpha</taxon>
    </lineage>
</organism>
<dbReference type="Gene3D" id="1.10.540.10">
    <property type="entry name" value="Acyl-CoA dehydrogenase/oxidase, N-terminal domain"/>
    <property type="match status" value="1"/>
</dbReference>
<name>A0A927N067_9ACTN</name>
<comment type="caution">
    <text evidence="2">The sequence shown here is derived from an EMBL/GenBank/DDBJ whole genome shotgun (WGS) entry which is preliminary data.</text>
</comment>
<dbReference type="InterPro" id="IPR037069">
    <property type="entry name" value="AcylCoA_DH/ox_N_sf"/>
</dbReference>
<dbReference type="RefSeq" id="WP_192751775.1">
    <property type="nucleotide sequence ID" value="NZ_BAABJL010000040.1"/>
</dbReference>
<dbReference type="EMBL" id="JADBEM010000001">
    <property type="protein sequence ID" value="MBE1607903.1"/>
    <property type="molecule type" value="Genomic_DNA"/>
</dbReference>
<evidence type="ECO:0000313" key="2">
    <source>
        <dbReference type="EMBL" id="MBE1607903.1"/>
    </source>
</evidence>
<dbReference type="PANTHER" id="PTHR43884:SF12">
    <property type="entry name" value="ISOVALERYL-COA DEHYDROGENASE, MITOCHONDRIAL-RELATED"/>
    <property type="match status" value="1"/>
</dbReference>
<dbReference type="InterPro" id="IPR013786">
    <property type="entry name" value="AcylCoA_DH/ox_N"/>
</dbReference>
<evidence type="ECO:0000259" key="1">
    <source>
        <dbReference type="Pfam" id="PF02771"/>
    </source>
</evidence>
<dbReference type="GO" id="GO:0003995">
    <property type="term" value="F:acyl-CoA dehydrogenase activity"/>
    <property type="evidence" value="ECO:0007669"/>
    <property type="project" value="TreeGrafter"/>
</dbReference>